<reference evidence="1 2" key="1">
    <citation type="submission" date="2023-07" db="EMBL/GenBank/DDBJ databases">
        <title>Novel Shewanella species isolated from Baltic Sea sediments.</title>
        <authorList>
            <person name="Martin-Rodriguez A.J."/>
        </authorList>
    </citation>
    <scope>NUCLEOTIDE SEQUENCE [LARGE SCALE GENOMIC DNA]</scope>
    <source>
        <strain evidence="1 2">SP2S1-2</strain>
    </source>
</reference>
<keyword evidence="2" id="KW-1185">Reference proteome</keyword>
<dbReference type="Proteomes" id="UP001249505">
    <property type="component" value="Unassembled WGS sequence"/>
</dbReference>
<dbReference type="EMBL" id="JAUOES010000015">
    <property type="protein sequence ID" value="MDT3281399.1"/>
    <property type="molecule type" value="Genomic_DNA"/>
</dbReference>
<protein>
    <submittedName>
        <fullName evidence="1">Uncharacterized protein</fullName>
    </submittedName>
</protein>
<proteinExistence type="predicted"/>
<organism evidence="1 2">
    <name type="scientific">Shewanella scandinavica</name>
    <dbReference type="NCBI Taxonomy" id="3063538"/>
    <lineage>
        <taxon>Bacteria</taxon>
        <taxon>Pseudomonadati</taxon>
        <taxon>Pseudomonadota</taxon>
        <taxon>Gammaproteobacteria</taxon>
        <taxon>Alteromonadales</taxon>
        <taxon>Shewanellaceae</taxon>
        <taxon>Shewanella</taxon>
    </lineage>
</organism>
<accession>A0ABU3G3A6</accession>
<comment type="caution">
    <text evidence="1">The sequence shown here is derived from an EMBL/GenBank/DDBJ whole genome shotgun (WGS) entry which is preliminary data.</text>
</comment>
<gene>
    <name evidence="1" type="ORF">Q4Q50_13980</name>
</gene>
<evidence type="ECO:0000313" key="1">
    <source>
        <dbReference type="EMBL" id="MDT3281399.1"/>
    </source>
</evidence>
<name>A0ABU3G3A6_9GAMM</name>
<dbReference type="RefSeq" id="WP_311899807.1">
    <property type="nucleotide sequence ID" value="NZ_JAUOES010000015.1"/>
</dbReference>
<evidence type="ECO:0000313" key="2">
    <source>
        <dbReference type="Proteomes" id="UP001249505"/>
    </source>
</evidence>
<sequence>MATKEDLPDWVLTALIANGGSSRLIDVAKYIWLHHEVELRGSGDLFLNGNTICAGPLLNYVVLGK</sequence>